<name>A0ABW6BTU7_9BACT</name>
<keyword evidence="1" id="KW-0812">Transmembrane</keyword>
<evidence type="ECO:0000256" key="1">
    <source>
        <dbReference type="SAM" id="Phobius"/>
    </source>
</evidence>
<keyword evidence="1" id="KW-1133">Transmembrane helix</keyword>
<evidence type="ECO:0000313" key="3">
    <source>
        <dbReference type="Proteomes" id="UP001597641"/>
    </source>
</evidence>
<dbReference type="EMBL" id="JBHUOX010000005">
    <property type="protein sequence ID" value="MFD3000387.1"/>
    <property type="molecule type" value="Genomic_DNA"/>
</dbReference>
<feature type="transmembrane region" description="Helical" evidence="1">
    <location>
        <begin position="20"/>
        <end position="37"/>
    </location>
</feature>
<accession>A0ABW6BTU7</accession>
<gene>
    <name evidence="2" type="ORF">ACFS7Z_08460</name>
</gene>
<sequence length="247" mass="28529">MEQDEINQTSERKVYTTNSIWYATFLGGPLTAGYLIAENFKTLGQRNKVLATWVITILATIIIFKLSEYVTSHRYALPLFCAGVAWLIAMNVQGKKIKSYVSAEGRTFSVIHCIGVGVVWCALTVLPLIGYAYFADPFYNTATAYYGQLRHEVYYTKNIYYGEVDKVVDALTQSGYFGEDYQRFIFLEKKDDKYIVSIFIEEDCLNDQETVDYLEEVRLYAQYHLIDNRLVFNLCEEEVTEVRKVLE</sequence>
<feature type="transmembrane region" description="Helical" evidence="1">
    <location>
        <begin position="72"/>
        <end position="89"/>
    </location>
</feature>
<evidence type="ECO:0000313" key="2">
    <source>
        <dbReference type="EMBL" id="MFD3000387.1"/>
    </source>
</evidence>
<dbReference type="Proteomes" id="UP001597641">
    <property type="component" value="Unassembled WGS sequence"/>
</dbReference>
<protein>
    <submittedName>
        <fullName evidence="2">Uncharacterized protein</fullName>
    </submittedName>
</protein>
<reference evidence="3" key="1">
    <citation type="journal article" date="2019" name="Int. J. Syst. Evol. Microbiol.">
        <title>The Global Catalogue of Microorganisms (GCM) 10K type strain sequencing project: providing services to taxonomists for standard genome sequencing and annotation.</title>
        <authorList>
            <consortium name="The Broad Institute Genomics Platform"/>
            <consortium name="The Broad Institute Genome Sequencing Center for Infectious Disease"/>
            <person name="Wu L."/>
            <person name="Ma J."/>
        </authorList>
    </citation>
    <scope>NUCLEOTIDE SEQUENCE [LARGE SCALE GENOMIC DNA]</scope>
    <source>
        <strain evidence="3">KCTC 23984</strain>
    </source>
</reference>
<comment type="caution">
    <text evidence="2">The sequence shown here is derived from an EMBL/GenBank/DDBJ whole genome shotgun (WGS) entry which is preliminary data.</text>
</comment>
<proteinExistence type="predicted"/>
<dbReference type="RefSeq" id="WP_377483353.1">
    <property type="nucleotide sequence ID" value="NZ_JBHUOX010000005.1"/>
</dbReference>
<organism evidence="2 3">
    <name type="scientific">Pontibacter toksunensis</name>
    <dbReference type="NCBI Taxonomy" id="1332631"/>
    <lineage>
        <taxon>Bacteria</taxon>
        <taxon>Pseudomonadati</taxon>
        <taxon>Bacteroidota</taxon>
        <taxon>Cytophagia</taxon>
        <taxon>Cytophagales</taxon>
        <taxon>Hymenobacteraceae</taxon>
        <taxon>Pontibacter</taxon>
    </lineage>
</organism>
<feature type="transmembrane region" description="Helical" evidence="1">
    <location>
        <begin position="49"/>
        <end position="66"/>
    </location>
</feature>
<keyword evidence="1" id="KW-0472">Membrane</keyword>
<feature type="transmembrane region" description="Helical" evidence="1">
    <location>
        <begin position="110"/>
        <end position="134"/>
    </location>
</feature>
<keyword evidence="3" id="KW-1185">Reference proteome</keyword>